<evidence type="ECO:0000313" key="1">
    <source>
        <dbReference type="EMBL" id="KVI10908.1"/>
    </source>
</evidence>
<dbReference type="PROSITE" id="PS51257">
    <property type="entry name" value="PROKAR_LIPOPROTEIN"/>
    <property type="match status" value="1"/>
</dbReference>
<comment type="caution">
    <text evidence="1">The sequence shown here is derived from an EMBL/GenBank/DDBJ whole genome shotgun (WGS) entry which is preliminary data.</text>
</comment>
<evidence type="ECO:0000313" key="2">
    <source>
        <dbReference type="Proteomes" id="UP000243975"/>
    </source>
</evidence>
<organism evidence="1 2">
    <name type="scientific">Cynara cardunculus var. scolymus</name>
    <name type="common">Globe artichoke</name>
    <name type="synonym">Cynara scolymus</name>
    <dbReference type="NCBI Taxonomy" id="59895"/>
    <lineage>
        <taxon>Eukaryota</taxon>
        <taxon>Viridiplantae</taxon>
        <taxon>Streptophyta</taxon>
        <taxon>Embryophyta</taxon>
        <taxon>Tracheophyta</taxon>
        <taxon>Spermatophyta</taxon>
        <taxon>Magnoliopsida</taxon>
        <taxon>eudicotyledons</taxon>
        <taxon>Gunneridae</taxon>
        <taxon>Pentapetalae</taxon>
        <taxon>asterids</taxon>
        <taxon>campanulids</taxon>
        <taxon>Asterales</taxon>
        <taxon>Asteraceae</taxon>
        <taxon>Carduoideae</taxon>
        <taxon>Cardueae</taxon>
        <taxon>Carduinae</taxon>
        <taxon>Cynara</taxon>
    </lineage>
</organism>
<protein>
    <submittedName>
        <fullName evidence="1">Pollen Ole e 1 allergen/extensin</fullName>
    </submittedName>
</protein>
<keyword evidence="2" id="KW-1185">Reference proteome</keyword>
<dbReference type="PANTHER" id="PTHR34458:SF5">
    <property type="entry name" value="POLLEN OLE E 1 ALLERGEN AND EXTENSIN FAMILY PROTEIN"/>
    <property type="match status" value="1"/>
</dbReference>
<dbReference type="PANTHER" id="PTHR34458">
    <property type="entry name" value="POLLEN OLE E 1 ALLERGEN AND EXTENSIN FAMILY PROTEIN-RELATED"/>
    <property type="match status" value="1"/>
</dbReference>
<reference evidence="1 2" key="1">
    <citation type="journal article" date="2016" name="Sci. Rep.">
        <title>The genome sequence of the outbreeding globe artichoke constructed de novo incorporating a phase-aware low-pass sequencing strategy of F1 progeny.</title>
        <authorList>
            <person name="Scaglione D."/>
            <person name="Reyes-Chin-Wo S."/>
            <person name="Acquadro A."/>
            <person name="Froenicke L."/>
            <person name="Portis E."/>
            <person name="Beitel C."/>
            <person name="Tirone M."/>
            <person name="Mauro R."/>
            <person name="Lo Monaco A."/>
            <person name="Mauromicale G."/>
            <person name="Faccioli P."/>
            <person name="Cattivelli L."/>
            <person name="Rieseberg L."/>
            <person name="Michelmore R."/>
            <person name="Lanteri S."/>
        </authorList>
    </citation>
    <scope>NUCLEOTIDE SEQUENCE [LARGE SCALE GENOMIC DNA]</scope>
    <source>
        <strain evidence="1">2C</strain>
    </source>
</reference>
<dbReference type="Gramene" id="KVI10908">
    <property type="protein sequence ID" value="KVI10908"/>
    <property type="gene ID" value="Ccrd_010689"/>
</dbReference>
<dbReference type="Proteomes" id="UP000243975">
    <property type="component" value="Unassembled WGS sequence"/>
</dbReference>
<gene>
    <name evidence="1" type="ORF">Ccrd_010689</name>
</gene>
<name>A0A124SHX7_CYNCS</name>
<proteinExistence type="predicted"/>
<dbReference type="AlphaFoldDB" id="A0A124SHX7"/>
<dbReference type="OMA" id="CAAGNNI"/>
<dbReference type="InterPro" id="IPR040404">
    <property type="entry name" value="Phylloplanin-like"/>
</dbReference>
<accession>A0A124SHX7</accession>
<sequence>MVALAFKLADAQFSRLQNLINISGSISCSLNGSIIANCTIPTPSRFSHALIDVSCGGNVISSAITNGSGMFDITLNPLQFSPNNLLSSNCNVRVVTPLSNCNTTLPSTGILQSPLQFIRTTTRGLTSVFNLVPSTFELIGI</sequence>
<dbReference type="EMBL" id="LEKV01000981">
    <property type="protein sequence ID" value="KVI10908.1"/>
    <property type="molecule type" value="Genomic_DNA"/>
</dbReference>